<keyword evidence="1" id="KW-0175">Coiled coil</keyword>
<protein>
    <submittedName>
        <fullName evidence="3">Uncharacterized protein</fullName>
    </submittedName>
</protein>
<dbReference type="Proteomes" id="UP000239239">
    <property type="component" value="Unassembled WGS sequence"/>
</dbReference>
<proteinExistence type="predicted"/>
<feature type="compositionally biased region" description="Low complexity" evidence="2">
    <location>
        <begin position="857"/>
        <end position="869"/>
    </location>
</feature>
<feature type="region of interest" description="Disordered" evidence="2">
    <location>
        <begin position="857"/>
        <end position="889"/>
    </location>
</feature>
<comment type="caution">
    <text evidence="3">The sequence shown here is derived from an EMBL/GenBank/DDBJ whole genome shotgun (WGS) entry which is preliminary data.</text>
</comment>
<evidence type="ECO:0000313" key="3">
    <source>
        <dbReference type="EMBL" id="PPK30120.1"/>
    </source>
</evidence>
<evidence type="ECO:0000313" key="4">
    <source>
        <dbReference type="Proteomes" id="UP000239239"/>
    </source>
</evidence>
<dbReference type="EMBL" id="PQWY01000014">
    <property type="protein sequence ID" value="PPK30120.1"/>
    <property type="molecule type" value="Genomic_DNA"/>
</dbReference>
<dbReference type="OrthoDB" id="5653197at2"/>
<name>A0A2S6EY66_LEGPN</name>
<dbReference type="AlphaFoldDB" id="A0A2S6EY66"/>
<feature type="compositionally biased region" description="Polar residues" evidence="2">
    <location>
        <begin position="878"/>
        <end position="889"/>
    </location>
</feature>
<dbReference type="RefSeq" id="WP_027228562.1">
    <property type="nucleotide sequence ID" value="NZ_CP017601.1"/>
</dbReference>
<reference evidence="3 4" key="1">
    <citation type="submission" date="2018-02" db="EMBL/GenBank/DDBJ databases">
        <title>Draft genome sequences of four Legionella pneumophila clinical strains isolated in Ontario.</title>
        <authorList>
            <person name="Fortuna A."/>
            <person name="Ramnarine R."/>
            <person name="Li A."/>
            <person name="Frantz C."/>
            <person name="Mallo G."/>
        </authorList>
    </citation>
    <scope>NUCLEOTIDE SEQUENCE [LARGE SCALE GENOMIC DNA]</scope>
    <source>
        <strain evidence="3 4">LG61</strain>
    </source>
</reference>
<gene>
    <name evidence="3" type="ORF">C3928_09750</name>
</gene>
<accession>A0A2S6EY66</accession>
<feature type="coiled-coil region" evidence="1">
    <location>
        <begin position="201"/>
        <end position="270"/>
    </location>
</feature>
<sequence>MPIDIKQCANLMTKMPFTSKSGKELALAFTTDTAKKWGVVFLQRIRTPNGLGTIIGENNGNLWVWIDNDRGVTYWDHLKANVFSVDGFQPVKNASVELYPDEVVKHVENLFKCSISELIIFSQGLLSSIYTAKSDSELEDIEKNWELWLKQATEGLSAWFVSLRHYLQEHSQSPLEQMQKYGEITSRVTSIPGFTITEFNPSSLQKEINEIKEQARDLQQQKVAIIKQIPAKEDQEQIESIFKNLEQLLNDKLEQLKKLEEQNLQQKTLTSQLNKVLDNHQFAEFNLHAKKIELTVNTLLGIKPRLHDKQFMETYYVMLTMMAQYLYEQDIKEKHSEIKDKTGKEEAEDSLAPNQFTGLALAMLAGDSTIKKAYYLRLIKQLDNENTATKERPVSFDLETWANKNPVAMIALYRYLFNNTQFKQLEKDLSHKDYPLFLFEIVKLETSFILALSDTEKNNSQFSIPQEIKFHSQKVIDSLVELILDGNKETVIWLEKQIKSNKNPIVQNGKLYTALAEFYATPPHVDNEKGLFYSNQGKKITKDTEENKQSKLVFALYEAIEGVTSESRQSAVQMLKNAREYHYLKLASRKNPEAAMFCLEYCLSNNQLAETKQYAELARKADRAKAAYLEAMITKSQKGQFIPLLLEALEFGYAHAGYALTEVLVDLLERNQIEEIKEHYLNLLLKPFVLNKLPITVIIGMIIAVYADKEGTQQQEFIETWMYNLLVIAKNSEVENKTDLVVTLIKDYQGLLSDEGLLVALSILSKQRYFDNTVDPLLLDAIALIITEKDQKGPKHFFNLAIYDFLKNNTKIVVLLMNNPSSKEMLMKCEAFTNFIEKEHIPVEDTDKVKSQPSLTNLSLFGGNNNNNLPEEKDLSADASQSTIGTKKG</sequence>
<evidence type="ECO:0000256" key="1">
    <source>
        <dbReference type="SAM" id="Coils"/>
    </source>
</evidence>
<evidence type="ECO:0000256" key="2">
    <source>
        <dbReference type="SAM" id="MobiDB-lite"/>
    </source>
</evidence>
<organism evidence="3 4">
    <name type="scientific">Legionella pneumophila</name>
    <dbReference type="NCBI Taxonomy" id="446"/>
    <lineage>
        <taxon>Bacteria</taxon>
        <taxon>Pseudomonadati</taxon>
        <taxon>Pseudomonadota</taxon>
        <taxon>Gammaproteobacteria</taxon>
        <taxon>Legionellales</taxon>
        <taxon>Legionellaceae</taxon>
        <taxon>Legionella</taxon>
    </lineage>
</organism>